<organism evidence="2 3">
    <name type="scientific">Glonium stellatum</name>
    <dbReference type="NCBI Taxonomy" id="574774"/>
    <lineage>
        <taxon>Eukaryota</taxon>
        <taxon>Fungi</taxon>
        <taxon>Dikarya</taxon>
        <taxon>Ascomycota</taxon>
        <taxon>Pezizomycotina</taxon>
        <taxon>Dothideomycetes</taxon>
        <taxon>Pleosporomycetidae</taxon>
        <taxon>Gloniales</taxon>
        <taxon>Gloniaceae</taxon>
        <taxon>Glonium</taxon>
    </lineage>
</organism>
<evidence type="ECO:0000313" key="2">
    <source>
        <dbReference type="EMBL" id="OCL07498.1"/>
    </source>
</evidence>
<evidence type="ECO:0000313" key="3">
    <source>
        <dbReference type="Proteomes" id="UP000250140"/>
    </source>
</evidence>
<dbReference type="AlphaFoldDB" id="A0A8E2F046"/>
<name>A0A8E2F046_9PEZI</name>
<keyword evidence="1" id="KW-0812">Transmembrane</keyword>
<dbReference type="Proteomes" id="UP000250140">
    <property type="component" value="Unassembled WGS sequence"/>
</dbReference>
<keyword evidence="3" id="KW-1185">Reference proteome</keyword>
<gene>
    <name evidence="2" type="ORF">AOQ84DRAFT_398435</name>
</gene>
<dbReference type="OrthoDB" id="66881at2759"/>
<keyword evidence="1" id="KW-1133">Transmembrane helix</keyword>
<proteinExistence type="predicted"/>
<feature type="transmembrane region" description="Helical" evidence="1">
    <location>
        <begin position="220"/>
        <end position="248"/>
    </location>
</feature>
<dbReference type="EMBL" id="KV749854">
    <property type="protein sequence ID" value="OCL07498.1"/>
    <property type="molecule type" value="Genomic_DNA"/>
</dbReference>
<protein>
    <submittedName>
        <fullName evidence="2">Uncharacterized protein</fullName>
    </submittedName>
</protein>
<evidence type="ECO:0000256" key="1">
    <source>
        <dbReference type="SAM" id="Phobius"/>
    </source>
</evidence>
<reference evidence="2 3" key="1">
    <citation type="journal article" date="2016" name="Nat. Commun.">
        <title>Ectomycorrhizal ecology is imprinted in the genome of the dominant symbiotic fungus Cenococcum geophilum.</title>
        <authorList>
            <consortium name="DOE Joint Genome Institute"/>
            <person name="Peter M."/>
            <person name="Kohler A."/>
            <person name="Ohm R.A."/>
            <person name="Kuo A."/>
            <person name="Krutzmann J."/>
            <person name="Morin E."/>
            <person name="Arend M."/>
            <person name="Barry K.W."/>
            <person name="Binder M."/>
            <person name="Choi C."/>
            <person name="Clum A."/>
            <person name="Copeland A."/>
            <person name="Grisel N."/>
            <person name="Haridas S."/>
            <person name="Kipfer T."/>
            <person name="LaButti K."/>
            <person name="Lindquist E."/>
            <person name="Lipzen A."/>
            <person name="Maire R."/>
            <person name="Meier B."/>
            <person name="Mihaltcheva S."/>
            <person name="Molinier V."/>
            <person name="Murat C."/>
            <person name="Poggeler S."/>
            <person name="Quandt C.A."/>
            <person name="Sperisen C."/>
            <person name="Tritt A."/>
            <person name="Tisserant E."/>
            <person name="Crous P.W."/>
            <person name="Henrissat B."/>
            <person name="Nehls U."/>
            <person name="Egli S."/>
            <person name="Spatafora J.W."/>
            <person name="Grigoriev I.V."/>
            <person name="Martin F.M."/>
        </authorList>
    </citation>
    <scope>NUCLEOTIDE SEQUENCE [LARGE SCALE GENOMIC DNA]</scope>
    <source>
        <strain evidence="2 3">CBS 207.34</strain>
    </source>
</reference>
<keyword evidence="1" id="KW-0472">Membrane</keyword>
<accession>A0A8E2F046</accession>
<sequence>MPYISAPYRLSSLLERIRSNILQVPLTDTKGRQIDLAPWPECIDKNGVVHFQDTGRPEAQRMRTVRCKPDIDVDIRRIWKNGDETVAFIGFVRPSFGAIPPLSEFQAQLWALSLLKRLPRTLHHEDSYRLGVSPSKRIQYGVDHESYAYQLALDTGSAPSLWEVIQRGWKITLVWALGANFNTKFRLEGPWKWDGADEVMKRGLWETISRRGGVFGHITLLGILMLVFGTLSALCFIISTIFGLLNYVRVRCRRLLPK</sequence>